<dbReference type="Pfam" id="PF24762">
    <property type="entry name" value="TPR_IF140-IFT172"/>
    <property type="match status" value="2"/>
</dbReference>
<evidence type="ECO:0000256" key="8">
    <source>
        <dbReference type="ARBA" id="ARBA00038130"/>
    </source>
</evidence>
<dbReference type="PROSITE" id="PS50082">
    <property type="entry name" value="WD_REPEATS_2"/>
    <property type="match status" value="1"/>
</dbReference>
<dbReference type="SUPFAM" id="SSF82171">
    <property type="entry name" value="DPP6 N-terminal domain-like"/>
    <property type="match status" value="1"/>
</dbReference>
<evidence type="ECO:0000256" key="6">
    <source>
        <dbReference type="ARBA" id="ARBA00023069"/>
    </source>
</evidence>
<evidence type="ECO:0008006" key="15">
    <source>
        <dbReference type="Google" id="ProtNLM"/>
    </source>
</evidence>
<evidence type="ECO:0000313" key="13">
    <source>
        <dbReference type="EMBL" id="EGB11486.1"/>
    </source>
</evidence>
<accession>F0Y092</accession>
<evidence type="ECO:0000259" key="11">
    <source>
        <dbReference type="Pfam" id="PF23387"/>
    </source>
</evidence>
<evidence type="ECO:0000256" key="1">
    <source>
        <dbReference type="ARBA" id="ARBA00004138"/>
    </source>
</evidence>
<protein>
    <recommendedName>
        <fullName evidence="15">Intraflagellar transport protein 172</fullName>
    </recommendedName>
</protein>
<reference evidence="13 14" key="1">
    <citation type="journal article" date="2011" name="Proc. Natl. Acad. Sci. U.S.A.">
        <title>Niche of harmful alga Aureococcus anophagefferens revealed through ecogenomics.</title>
        <authorList>
            <person name="Gobler C.J."/>
            <person name="Berry D.L."/>
            <person name="Dyhrman S.T."/>
            <person name="Wilhelm S.W."/>
            <person name="Salamov A."/>
            <person name="Lobanov A.V."/>
            <person name="Zhang Y."/>
            <person name="Collier J.L."/>
            <person name="Wurch L.L."/>
            <person name="Kustka A.B."/>
            <person name="Dill B.D."/>
            <person name="Shah M."/>
            <person name="VerBerkmoes N.C."/>
            <person name="Kuo A."/>
            <person name="Terry A."/>
            <person name="Pangilinan J."/>
            <person name="Lindquist E.A."/>
            <person name="Lucas S."/>
            <person name="Paulsen I.T."/>
            <person name="Hattenrath-Lehmann T.K."/>
            <person name="Talmage S.C."/>
            <person name="Walker E.A."/>
            <person name="Koch F."/>
            <person name="Burson A.M."/>
            <person name="Marcoval M.A."/>
            <person name="Tang Y.Z."/>
            <person name="Lecleir G.R."/>
            <person name="Coyne K.J."/>
            <person name="Berg G.M."/>
            <person name="Bertrand E.M."/>
            <person name="Saito M.A."/>
            <person name="Gladyshev V.N."/>
            <person name="Grigoriev I.V."/>
        </authorList>
    </citation>
    <scope>NUCLEOTIDE SEQUENCE [LARGE SCALE GENOMIC DNA]</scope>
    <source>
        <strain evidence="14">CCMP 1984</strain>
    </source>
</reference>
<dbReference type="InterPro" id="IPR036322">
    <property type="entry name" value="WD40_repeat_dom_sf"/>
</dbReference>
<comment type="subcellular location">
    <subcellularLocation>
        <location evidence="1">Cell projection</location>
        <location evidence="1">Cilium</location>
    </subcellularLocation>
</comment>
<dbReference type="OMA" id="LKRTIWQ"/>
<dbReference type="InterPro" id="IPR001680">
    <property type="entry name" value="WD40_rpt"/>
</dbReference>
<sequence>MQLRHLCTLLPANGGTTSGRVHDGKITAICYSPNNRKLAVCGMDRVVRLFDDQGDPVDKFSTKPADKGPKTYVVRAMHFSPDSSKLAIAQSDNIVFVYKLGLEWGDKKSICNKFLQASPITGLTWPSSRPNELVYGLAEGKVKVGQLRTNKPATLYTTDSYVCAVASSADGHGVCSSHIDGSIHRFFFHQACIRWPTDLFHKNLARCVPYALAWGHSIVVGGNDGTVVFYDDQGGIEKRFDYSDSPHSGDAEPNSKGGCFCGEFTIAAFNPTGETVVLGNWNSFYTYTYKQRQDLWEEIGPKMIENLYAVTSVAWKNDGTRLAVGSLFGSLDLYDACVRRYRYKGKFEFTYSSLSQVIVKRLETGTRIVLKSLYGCEITKINIFQDRYVVANTTDHGTSTETLLLGDLATYKLSEISWSNGGNEKFVFDNPVCCIVYHAGELALVEYGCNETLGTVRTDHISGHLLSVRINERPSPTDGSPPLDDERERSSGLDNKKIAYLLDAQTINIKDLVTGSSTTVSQDSKIDWLELNGRASLLLFRDRRRQLHLYDIETQTRTTLLNYCTYVQWVPDSDVVVAQNRNNLCVWYNIHTPDQVTVHQIKGDVEDIERINGRTEVIVDEQLSTASYLLDEALIQFGTAIDDRAYERAADILELLELSPEAEGMWKKLEEMALLGGNLLIAERCAAALGNVGRARYLHKLNKLIAESGMGPDYFLARARHALLRKDAKEAETILLVQGKTNEAIQMHQQLHKFDRAVAIAEERSHPDAASMRQDHFQYLLDSNQAAKAAQLKEMEGDFLQAIELYLRGGMPGRAARLIKQHGINNPPSILERVSASLTAGGLHEQAGEFYERMDQLQRAMDAYLKGASFRKAVELARKHFPGRVVELQELWGDYLFEHNQVEMAINHYIEASMSSKAIDAALSARQWTKAAQMLENVDLDIAQPYLRRLARHYEDSNDTSEAERFYVAAGAPDKAVEMYTRANLWDRAHKIASSYMEPREVSLLYISHAQKLEAEGKLKDAEKLYLTVDEPDLAINMYKKQRKYDAMVQLVEKHRRELLKETHQYLAQHLESEGSLRDAEHHYCEAGEWLSAVNMYRTNDMWEEAMRVAKLHGGPNASKRVAYAWALSLGGDAGAKLLTKQGLIEPAIDYAIESGAFDHAFELARSACPGKLPDVHLKHALYLEDEERYKEAESEFIQANKPREAIDMYIHQQAWAEALAVANKYDPSASPDVYVSHARAEADAGQHQHAEELFMLAAKPELALSMYRDAGMWTEALALAQRHLPHQLAEVSLAYSQAEAQRGTGGTKVDFLSAGQQWEQQKQWDRAVEAYLNARPGLLEDPKELEEIWECAIDVARRHMPPEKFRDIAIKVTHKLKAIGRHGAAAEFLRELNDIDGAVRCAMDGRCWAKARELAIGSSTLEAEVDAAYQSALRSAEDTDGLLELGHRTAALDVLVERKEWDRLWQMADREQIHLSVRARYAGLQAAQILAAKGDLTQAVRTLKQHGAPPPGPNVQMYHDLVLAVLGQSYAQANLDHEHSVSDLRDVLFHLASSHDGAREDALGTQGAGGFEQLLMATHYYRLYLTCVSQGLKDIALKIAITLMRYSGIIPIDKAFYQAGTMARDQGHDNLAFVLLNRYIDLTEAIEEGNIDSIDNADFVDATNVPFPFDLPTQQYLPREDDREEIRDWVLTICMDKSVDQQLPAKQQALGTVYSGLYASDLPTCIVTGYPVQKWELLNVNKSVANKGDWNQYVRKVKKCPWTNKEQGPLY</sequence>
<evidence type="ECO:0000256" key="2">
    <source>
        <dbReference type="ARBA" id="ARBA00022473"/>
    </source>
</evidence>
<dbReference type="EMBL" id="GL833122">
    <property type="protein sequence ID" value="EGB11486.1"/>
    <property type="molecule type" value="Genomic_DNA"/>
</dbReference>
<dbReference type="InterPro" id="IPR056157">
    <property type="entry name" value="TPR_IFT80_172_dom"/>
</dbReference>
<comment type="similarity">
    <text evidence="8">Belongs to the IFT172 family.</text>
</comment>
<keyword evidence="2" id="KW-0217">Developmental protein</keyword>
<evidence type="ECO:0000256" key="5">
    <source>
        <dbReference type="ARBA" id="ARBA00022803"/>
    </source>
</evidence>
<name>F0Y092_AURAN</name>
<evidence type="ECO:0000256" key="7">
    <source>
        <dbReference type="ARBA" id="ARBA00023273"/>
    </source>
</evidence>
<dbReference type="GO" id="GO:0030992">
    <property type="term" value="C:intraciliary transport particle B"/>
    <property type="evidence" value="ECO:0007669"/>
    <property type="project" value="TreeGrafter"/>
</dbReference>
<dbReference type="eggNOG" id="KOG3616">
    <property type="taxonomic scope" value="Eukaryota"/>
</dbReference>
<keyword evidence="6" id="KW-0969">Cilium</keyword>
<evidence type="ECO:0000256" key="3">
    <source>
        <dbReference type="ARBA" id="ARBA00022574"/>
    </source>
</evidence>
<dbReference type="Gene3D" id="1.25.40.470">
    <property type="match status" value="3"/>
</dbReference>
<evidence type="ECO:0000256" key="4">
    <source>
        <dbReference type="ARBA" id="ARBA00022737"/>
    </source>
</evidence>
<evidence type="ECO:0000256" key="9">
    <source>
        <dbReference type="PROSITE-ProRule" id="PRU00221"/>
    </source>
</evidence>
<dbReference type="KEGG" id="aaf:AURANDRAFT_52585"/>
<evidence type="ECO:0000313" key="14">
    <source>
        <dbReference type="Proteomes" id="UP000002729"/>
    </source>
</evidence>
<organism evidence="14">
    <name type="scientific">Aureococcus anophagefferens</name>
    <name type="common">Harmful bloom alga</name>
    <dbReference type="NCBI Taxonomy" id="44056"/>
    <lineage>
        <taxon>Eukaryota</taxon>
        <taxon>Sar</taxon>
        <taxon>Stramenopiles</taxon>
        <taxon>Ochrophyta</taxon>
        <taxon>Pelagophyceae</taxon>
        <taxon>Pelagomonadales</taxon>
        <taxon>Pelagomonadaceae</taxon>
        <taxon>Aureococcus</taxon>
    </lineage>
</organism>
<keyword evidence="3 9" id="KW-0853">WD repeat</keyword>
<proteinExistence type="inferred from homology"/>
<keyword evidence="14" id="KW-1185">Reference proteome</keyword>
<dbReference type="PANTHER" id="PTHR15722">
    <property type="entry name" value="IFT140/172-RELATED"/>
    <property type="match status" value="1"/>
</dbReference>
<dbReference type="Gene3D" id="2.130.10.10">
    <property type="entry name" value="YVTN repeat-like/Quinoprotein amine dehydrogenase"/>
    <property type="match status" value="2"/>
</dbReference>
<dbReference type="InterPro" id="IPR056168">
    <property type="entry name" value="TPR_IF140/IFT172/WDR19"/>
</dbReference>
<feature type="domain" description="IF140/IFT172/WDR19 TPR" evidence="12">
    <location>
        <begin position="789"/>
        <end position="960"/>
    </location>
</feature>
<dbReference type="Pfam" id="PF00400">
    <property type="entry name" value="WD40"/>
    <property type="match status" value="1"/>
</dbReference>
<dbReference type="SMART" id="SM00320">
    <property type="entry name" value="WD40"/>
    <property type="match status" value="5"/>
</dbReference>
<dbReference type="InterPro" id="IPR015943">
    <property type="entry name" value="WD40/YVTN_repeat-like_dom_sf"/>
</dbReference>
<feature type="repeat" description="WD" evidence="9">
    <location>
        <begin position="19"/>
        <end position="51"/>
    </location>
</feature>
<feature type="domain" description="IFT80/172/WDR35 TPR" evidence="11">
    <location>
        <begin position="665"/>
        <end position="782"/>
    </location>
</feature>
<dbReference type="GO" id="GO:0042073">
    <property type="term" value="P:intraciliary transport"/>
    <property type="evidence" value="ECO:0007669"/>
    <property type="project" value="TreeGrafter"/>
</dbReference>
<dbReference type="GO" id="GO:0036064">
    <property type="term" value="C:ciliary basal body"/>
    <property type="evidence" value="ECO:0007669"/>
    <property type="project" value="TreeGrafter"/>
</dbReference>
<dbReference type="OrthoDB" id="2186662at2759"/>
<feature type="domain" description="IF140/IFT172/WDR19 TPR" evidence="12">
    <location>
        <begin position="961"/>
        <end position="1271"/>
    </location>
</feature>
<evidence type="ECO:0000256" key="10">
    <source>
        <dbReference type="SAM" id="MobiDB-lite"/>
    </source>
</evidence>
<dbReference type="SUPFAM" id="SSF50978">
    <property type="entry name" value="WD40 repeat-like"/>
    <property type="match status" value="1"/>
</dbReference>
<dbReference type="RefSeq" id="XP_009033848.1">
    <property type="nucleotide sequence ID" value="XM_009035600.1"/>
</dbReference>
<dbReference type="InParanoid" id="F0Y092"/>
<dbReference type="PANTHER" id="PTHR15722:SF2">
    <property type="entry name" value="INTRAFLAGELLAR TRANSPORT PROTEIN 172 HOMOLOG"/>
    <property type="match status" value="1"/>
</dbReference>
<dbReference type="FunFam" id="1.25.40.470:FF:000013">
    <property type="entry name" value="intraflagellar transport protein 172 homolog"/>
    <property type="match status" value="1"/>
</dbReference>
<dbReference type="Proteomes" id="UP000002729">
    <property type="component" value="Unassembled WGS sequence"/>
</dbReference>
<dbReference type="Pfam" id="PF23387">
    <property type="entry name" value="TPR_IFT80_172"/>
    <property type="match status" value="1"/>
</dbReference>
<keyword evidence="7" id="KW-0966">Cell projection</keyword>
<gene>
    <name evidence="13" type="ORF">AURANDRAFT_52585</name>
</gene>
<keyword evidence="5" id="KW-0802">TPR repeat</keyword>
<keyword evidence="4" id="KW-0677">Repeat</keyword>
<feature type="region of interest" description="Disordered" evidence="10">
    <location>
        <begin position="471"/>
        <end position="490"/>
    </location>
</feature>
<dbReference type="GeneID" id="20222215"/>
<evidence type="ECO:0000259" key="12">
    <source>
        <dbReference type="Pfam" id="PF24762"/>
    </source>
</evidence>
<dbReference type="GO" id="GO:0005930">
    <property type="term" value="C:axoneme"/>
    <property type="evidence" value="ECO:0007669"/>
    <property type="project" value="TreeGrafter"/>
</dbReference>